<keyword evidence="2" id="KW-0732">Signal</keyword>
<dbReference type="EMBL" id="NNSR01000026">
    <property type="protein sequence ID" value="PKD32344.1"/>
    <property type="molecule type" value="Genomic_DNA"/>
</dbReference>
<dbReference type="Pfam" id="PF13306">
    <property type="entry name" value="LRR_5"/>
    <property type="match status" value="3"/>
</dbReference>
<evidence type="ECO:0000313" key="5">
    <source>
        <dbReference type="EMBL" id="PKD32344.1"/>
    </source>
</evidence>
<dbReference type="SUPFAM" id="SSF63446">
    <property type="entry name" value="Type I dockerin domain"/>
    <property type="match status" value="1"/>
</dbReference>
<dbReference type="Pfam" id="PF00404">
    <property type="entry name" value="Dockerin_1"/>
    <property type="match status" value="1"/>
</dbReference>
<protein>
    <submittedName>
        <fullName evidence="5">Endo-1,4-beta-xylanase Z</fullName>
        <ecNumber evidence="5">3.2.1.8</ecNumber>
    </submittedName>
</protein>
<dbReference type="Proteomes" id="UP000233425">
    <property type="component" value="Unassembled WGS sequence"/>
</dbReference>
<dbReference type="SMR" id="A0A2N0UZE4"/>
<dbReference type="CDD" id="cd14256">
    <property type="entry name" value="Dockerin_I"/>
    <property type="match status" value="1"/>
</dbReference>
<feature type="domain" description="Dockerin" evidence="4">
    <location>
        <begin position="763"/>
        <end position="829"/>
    </location>
</feature>
<proteinExistence type="predicted"/>
<keyword evidence="5" id="KW-0119">Carbohydrate metabolism</keyword>
<evidence type="ECO:0000259" key="3">
    <source>
        <dbReference type="PROSITE" id="PS01180"/>
    </source>
</evidence>
<organism evidence="5 6">
    <name type="scientific">Ruminococcus bromii</name>
    <dbReference type="NCBI Taxonomy" id="40518"/>
    <lineage>
        <taxon>Bacteria</taxon>
        <taxon>Bacillati</taxon>
        <taxon>Bacillota</taxon>
        <taxon>Clostridia</taxon>
        <taxon>Eubacteriales</taxon>
        <taxon>Oscillospiraceae</taxon>
        <taxon>Ruminococcus</taxon>
    </lineage>
</organism>
<dbReference type="SUPFAM" id="SSF49854">
    <property type="entry name" value="Spermadhesin, CUB domain"/>
    <property type="match status" value="1"/>
</dbReference>
<name>A0A2N0UZE4_9FIRM</name>
<dbReference type="Gene3D" id="1.10.1330.10">
    <property type="entry name" value="Dockerin domain"/>
    <property type="match status" value="1"/>
</dbReference>
<reference evidence="5" key="1">
    <citation type="journal article" date="2018" name="Environ. Microbiol.">
        <title>Sporulation capability and amylosome conservation among diverse human colonic and rumen isolates of the keystone starch-degrader Ruminococcus bromii.</title>
        <authorList>
            <person name="Mukhopadhya I."/>
            <person name="Morais S."/>
            <person name="Laverde-Gomez J."/>
            <person name="Sheridan P.O."/>
            <person name="Walker A.W."/>
            <person name="Kelly W."/>
            <person name="Klieve A.V."/>
            <person name="Ouwerkerk D."/>
            <person name="Duncan S.H."/>
            <person name="Louis P."/>
            <person name="Koropatkin N."/>
            <person name="Cockburn D."/>
            <person name="Kibler R."/>
            <person name="Cooper P.J."/>
            <person name="Sandoval C."/>
            <person name="Crost E."/>
            <person name="Juge N."/>
            <person name="Bayer E.A."/>
            <person name="Flint H.J."/>
        </authorList>
    </citation>
    <scope>NUCLEOTIDE SEQUENCE [LARGE SCALE GENOMIC DNA]</scope>
    <source>
        <strain evidence="5">ATCC 27255</strain>
    </source>
</reference>
<feature type="chain" id="PRO_5014903370" evidence="2">
    <location>
        <begin position="31"/>
        <end position="829"/>
    </location>
</feature>
<dbReference type="PROSITE" id="PS51766">
    <property type="entry name" value="DOCKERIN"/>
    <property type="match status" value="1"/>
</dbReference>
<dbReference type="GO" id="GO:0045493">
    <property type="term" value="P:xylan catabolic process"/>
    <property type="evidence" value="ECO:0007669"/>
    <property type="project" value="UniProtKB-KW"/>
</dbReference>
<feature type="domain" description="CUB" evidence="3">
    <location>
        <begin position="429"/>
        <end position="554"/>
    </location>
</feature>
<dbReference type="InterPro" id="IPR000859">
    <property type="entry name" value="CUB_dom"/>
</dbReference>
<keyword evidence="5" id="KW-0858">Xylan degradation</keyword>
<dbReference type="SMART" id="SM00042">
    <property type="entry name" value="CUB"/>
    <property type="match status" value="1"/>
</dbReference>
<sequence>MRKSNKVISAMLSVLMVSGMFTAMPLAVNAAGTADTNETTTSAAVQSADDTQSDSEEKEYNDFTYYTYFNEENNRTEAVIQGYRGSDSDVVIPNSIDGFVVTAISMYAFSGRSDLASITIPSTIQSIGEDAFLECDGLKKVYVSSIEDWCKIDFSYPDANPLRRGADLYVDNKLVTDVTIPDGVKSIGKYAFYGYSSLKSISFPSSIRSIGEDAFSDCTNLDEVYATNIEDWCKIKFEDEFSNPIFYARKIYIGGELATDITIPKGITKICDYAFENCDTITNVVIPNSVISIGDSAFRSCFNLKNISIPNSVVNIGVEAFLGCSNLEKVEIPDGIKFIKDYTFAYCENLTTIIIPQSVKEIGNLAFDGDYNLSNVLFKGSKSQWDSINFTDGNTSLVESVIHYDVKLVEKKAPTCVDKGYDLYSCSECSDGVKINYTDPLGHNVVSGICERCGKSEEDCVESAHPYNGDSDESWTIYKKNATRIAVVFSDSTETEANCDYIYLYDKNGEEIGKYSGTELAGKKITVLGDTVKIRLVSYVDSKWFGFSLSNIVPYYDECLHSSTRFENEKSPTCGEEGYAGDLICNNCEAFLKKGDIIPATGKHDLEMTVYPPTCGERGYTDYTCKNCGYSYTDDYIEPTGNHEYIDGVCKICGAISLENLPSISGNETQNVIIEDTGVRKYFKFTPSQSGSLTFYSTGSRDTCGGLYDSDMTELAYNDDNEEDRNFRISYNVNARETYVLQIGAFDSSDEGFNVTFNFEPNKETLLGDVNGDGEITIVDSTILQKYIVGQTTLDDETLNVADVNKDGAITVVDATLIQKFVVKGITEF</sequence>
<dbReference type="RefSeq" id="WP_101028419.1">
    <property type="nucleotide sequence ID" value="NZ_CABMMZ010000026.1"/>
</dbReference>
<evidence type="ECO:0000256" key="2">
    <source>
        <dbReference type="SAM" id="SignalP"/>
    </source>
</evidence>
<dbReference type="Gene3D" id="3.80.10.10">
    <property type="entry name" value="Ribonuclease Inhibitor"/>
    <property type="match status" value="4"/>
</dbReference>
<evidence type="ECO:0000259" key="4">
    <source>
        <dbReference type="PROSITE" id="PS51766"/>
    </source>
</evidence>
<dbReference type="InterPro" id="IPR026906">
    <property type="entry name" value="LRR_5"/>
</dbReference>
<keyword evidence="5" id="KW-0378">Hydrolase</keyword>
<dbReference type="InterPro" id="IPR036439">
    <property type="entry name" value="Dockerin_dom_sf"/>
</dbReference>
<keyword evidence="1" id="KW-1015">Disulfide bond</keyword>
<dbReference type="PANTHER" id="PTHR45661:SF3">
    <property type="entry name" value="IG-LIKE DOMAIN-CONTAINING PROTEIN"/>
    <property type="match status" value="1"/>
</dbReference>
<evidence type="ECO:0000313" key="6">
    <source>
        <dbReference type="Proteomes" id="UP000233425"/>
    </source>
</evidence>
<keyword evidence="6" id="KW-1185">Reference proteome</keyword>
<dbReference type="InterPro" id="IPR016134">
    <property type="entry name" value="Dockerin_dom"/>
</dbReference>
<dbReference type="GO" id="GO:0031176">
    <property type="term" value="F:endo-1,4-beta-xylanase activity"/>
    <property type="evidence" value="ECO:0007669"/>
    <property type="project" value="UniProtKB-EC"/>
</dbReference>
<dbReference type="EC" id="3.2.1.8" evidence="5"/>
<dbReference type="Gene3D" id="2.60.120.290">
    <property type="entry name" value="Spermadhesin, CUB domain"/>
    <property type="match status" value="1"/>
</dbReference>
<dbReference type="SUPFAM" id="SSF52058">
    <property type="entry name" value="L domain-like"/>
    <property type="match status" value="1"/>
</dbReference>
<dbReference type="PANTHER" id="PTHR45661">
    <property type="entry name" value="SURFACE ANTIGEN"/>
    <property type="match status" value="1"/>
</dbReference>
<dbReference type="PROSITE" id="PS01180">
    <property type="entry name" value="CUB"/>
    <property type="match status" value="1"/>
</dbReference>
<comment type="caution">
    <text evidence="5">The sequence shown here is derived from an EMBL/GenBank/DDBJ whole genome shotgun (WGS) entry which is preliminary data.</text>
</comment>
<dbReference type="Gene3D" id="2.60.120.380">
    <property type="match status" value="1"/>
</dbReference>
<dbReference type="InterPro" id="IPR053139">
    <property type="entry name" value="Surface_bspA-like"/>
</dbReference>
<feature type="signal peptide" evidence="2">
    <location>
        <begin position="1"/>
        <end position="30"/>
    </location>
</feature>
<dbReference type="InterPro" id="IPR002105">
    <property type="entry name" value="Dockerin_1_rpt"/>
</dbReference>
<dbReference type="InterPro" id="IPR035914">
    <property type="entry name" value="Sperma_CUB_dom_sf"/>
</dbReference>
<evidence type="ECO:0000256" key="1">
    <source>
        <dbReference type="ARBA" id="ARBA00023157"/>
    </source>
</evidence>
<accession>A0A2N0UZE4</accession>
<keyword evidence="5" id="KW-0624">Polysaccharide degradation</keyword>
<keyword evidence="5" id="KW-0326">Glycosidase</keyword>
<dbReference type="InterPro" id="IPR032675">
    <property type="entry name" value="LRR_dom_sf"/>
</dbReference>
<dbReference type="AlphaFoldDB" id="A0A2N0UZE4"/>
<gene>
    <name evidence="5" type="primary">xynZ_1</name>
    <name evidence="5" type="ORF">RBATCC27255_00292</name>
</gene>